<dbReference type="Proteomes" id="UP000887579">
    <property type="component" value="Unplaced"/>
</dbReference>
<evidence type="ECO:0000313" key="2">
    <source>
        <dbReference type="WBParaSite" id="ES5_v2.g18668.t1"/>
    </source>
</evidence>
<name>A0AC34FN45_9BILA</name>
<organism evidence="1 2">
    <name type="scientific">Panagrolaimus sp. ES5</name>
    <dbReference type="NCBI Taxonomy" id="591445"/>
    <lineage>
        <taxon>Eukaryota</taxon>
        <taxon>Metazoa</taxon>
        <taxon>Ecdysozoa</taxon>
        <taxon>Nematoda</taxon>
        <taxon>Chromadorea</taxon>
        <taxon>Rhabditida</taxon>
        <taxon>Tylenchina</taxon>
        <taxon>Panagrolaimomorpha</taxon>
        <taxon>Panagrolaimoidea</taxon>
        <taxon>Panagrolaimidae</taxon>
        <taxon>Panagrolaimus</taxon>
    </lineage>
</organism>
<protein>
    <submittedName>
        <fullName evidence="2">Tetratricopeptide repeat protein</fullName>
    </submittedName>
</protein>
<evidence type="ECO:0000313" key="1">
    <source>
        <dbReference type="Proteomes" id="UP000887579"/>
    </source>
</evidence>
<proteinExistence type="predicted"/>
<accession>A0AC34FN45</accession>
<reference evidence="2" key="1">
    <citation type="submission" date="2022-11" db="UniProtKB">
        <authorList>
            <consortium name="WormBaseParasite"/>
        </authorList>
    </citation>
    <scope>IDENTIFICATION</scope>
</reference>
<dbReference type="WBParaSite" id="ES5_v2.g18668.t1">
    <property type="protein sequence ID" value="ES5_v2.g18668.t1"/>
    <property type="gene ID" value="ES5_v2.g18668"/>
</dbReference>
<sequence>MSKDAEFWRKEANEYFKTGKYGNALKLYDRALRYNPEISVLYLNKSLTCLKVGAYYEAYKCAKIALDKDGGDREKALY</sequence>